<evidence type="ECO:0000259" key="4">
    <source>
        <dbReference type="PROSITE" id="PS50949"/>
    </source>
</evidence>
<dbReference type="Proteomes" id="UP001515641">
    <property type="component" value="Unassembled WGS sequence"/>
</dbReference>
<dbReference type="SMART" id="SM00895">
    <property type="entry name" value="FCD"/>
    <property type="match status" value="1"/>
</dbReference>
<comment type="caution">
    <text evidence="5">The sequence shown here is derived from an EMBL/GenBank/DDBJ whole genome shotgun (WGS) entry which is preliminary data.</text>
</comment>
<dbReference type="EMBL" id="JAAOMA010000008">
    <property type="protein sequence ID" value="NHR05148.1"/>
    <property type="molecule type" value="Genomic_DNA"/>
</dbReference>
<keyword evidence="3" id="KW-0804">Transcription</keyword>
<reference evidence="5 6" key="1">
    <citation type="submission" date="2020-03" db="EMBL/GenBank/DDBJ databases">
        <title>Draft genome sequence of environmentally isolated cultures.</title>
        <authorList>
            <person name="Wilson H.S."/>
            <person name="De Leon M.E."/>
        </authorList>
    </citation>
    <scope>NUCLEOTIDE SEQUENCE [LARGE SCALE GENOMIC DNA]</scope>
    <source>
        <strain evidence="5 6">HSC-31F16</strain>
    </source>
</reference>
<feature type="domain" description="HTH gntR-type" evidence="4">
    <location>
        <begin position="12"/>
        <end position="80"/>
    </location>
</feature>
<dbReference type="SUPFAM" id="SSF48008">
    <property type="entry name" value="GntR ligand-binding domain-like"/>
    <property type="match status" value="1"/>
</dbReference>
<dbReference type="PRINTS" id="PR00035">
    <property type="entry name" value="HTHGNTR"/>
</dbReference>
<dbReference type="PANTHER" id="PTHR43537">
    <property type="entry name" value="TRANSCRIPTIONAL REGULATOR, GNTR FAMILY"/>
    <property type="match status" value="1"/>
</dbReference>
<evidence type="ECO:0000313" key="6">
    <source>
        <dbReference type="Proteomes" id="UP001515641"/>
    </source>
</evidence>
<dbReference type="Pfam" id="PF07729">
    <property type="entry name" value="FCD"/>
    <property type="match status" value="1"/>
</dbReference>
<keyword evidence="2" id="KW-0238">DNA-binding</keyword>
<dbReference type="InterPro" id="IPR008920">
    <property type="entry name" value="TF_FadR/GntR_C"/>
</dbReference>
<dbReference type="InterPro" id="IPR000524">
    <property type="entry name" value="Tscrpt_reg_HTH_GntR"/>
</dbReference>
<evidence type="ECO:0000256" key="3">
    <source>
        <dbReference type="ARBA" id="ARBA00023163"/>
    </source>
</evidence>
<dbReference type="Gene3D" id="1.20.120.530">
    <property type="entry name" value="GntR ligand-binding domain-like"/>
    <property type="match status" value="1"/>
</dbReference>
<dbReference type="CDD" id="cd07377">
    <property type="entry name" value="WHTH_GntR"/>
    <property type="match status" value="1"/>
</dbReference>
<dbReference type="Gene3D" id="1.10.10.10">
    <property type="entry name" value="Winged helix-like DNA-binding domain superfamily/Winged helix DNA-binding domain"/>
    <property type="match status" value="1"/>
</dbReference>
<dbReference type="InterPro" id="IPR036390">
    <property type="entry name" value="WH_DNA-bd_sf"/>
</dbReference>
<evidence type="ECO:0000256" key="2">
    <source>
        <dbReference type="ARBA" id="ARBA00023125"/>
    </source>
</evidence>
<gene>
    <name evidence="5" type="ORF">HA052_08040</name>
</gene>
<organism evidence="5 6">
    <name type="scientific">Chromobacterium fluminis</name>
    <dbReference type="NCBI Taxonomy" id="3044269"/>
    <lineage>
        <taxon>Bacteria</taxon>
        <taxon>Pseudomonadati</taxon>
        <taxon>Pseudomonadota</taxon>
        <taxon>Betaproteobacteria</taxon>
        <taxon>Neisseriales</taxon>
        <taxon>Chromobacteriaceae</taxon>
        <taxon>Chromobacterium</taxon>
    </lineage>
</organism>
<evidence type="ECO:0000256" key="1">
    <source>
        <dbReference type="ARBA" id="ARBA00023015"/>
    </source>
</evidence>
<dbReference type="Pfam" id="PF00392">
    <property type="entry name" value="GntR"/>
    <property type="match status" value="1"/>
</dbReference>
<dbReference type="PANTHER" id="PTHR43537:SF44">
    <property type="entry name" value="GNTR FAMILY REGULATORY PROTEIN"/>
    <property type="match status" value="1"/>
</dbReference>
<dbReference type="InterPro" id="IPR011711">
    <property type="entry name" value="GntR_C"/>
</dbReference>
<accession>A0ABX0L7X1</accession>
<evidence type="ECO:0000313" key="5">
    <source>
        <dbReference type="EMBL" id="NHR05148.1"/>
    </source>
</evidence>
<protein>
    <submittedName>
        <fullName evidence="5">FadR family transcriptional regulator</fullName>
    </submittedName>
</protein>
<proteinExistence type="predicted"/>
<dbReference type="SMART" id="SM00345">
    <property type="entry name" value="HTH_GNTR"/>
    <property type="match status" value="1"/>
</dbReference>
<keyword evidence="6" id="KW-1185">Reference proteome</keyword>
<dbReference type="SUPFAM" id="SSF46785">
    <property type="entry name" value="Winged helix' DNA-binding domain"/>
    <property type="match status" value="1"/>
</dbReference>
<name>A0ABX0L7X1_9NEIS</name>
<sequence length="252" mass="26384">MTMMFQQAQTGARLSEQVAEALAGGIRDGAWAPGSKLPTEAQLAKQFKVSRTVVREAMSQLKSLGLVESRQGYGVLVLAPGRAPLNFGAAGAHSVSAVVQMAEVRRGLEAEAAGLAALRRDPAALKAIHAAQAAVEVASRSGSGVDEDVALHRSIAQAAGNPYLLETMDYLAAHLRGAVAVSRAFESHDPAMLDEVNAEHAAIVDAIAAGDAEAARQAATRHMDQAIRRIQATGPEFWLAEGYSLAQALERG</sequence>
<dbReference type="InterPro" id="IPR036388">
    <property type="entry name" value="WH-like_DNA-bd_sf"/>
</dbReference>
<keyword evidence="1" id="KW-0805">Transcription regulation</keyword>
<dbReference type="PROSITE" id="PS50949">
    <property type="entry name" value="HTH_GNTR"/>
    <property type="match status" value="1"/>
</dbReference>